<keyword evidence="3" id="KW-1185">Reference proteome</keyword>
<evidence type="ECO:0000313" key="3">
    <source>
        <dbReference type="Proteomes" id="UP000250140"/>
    </source>
</evidence>
<evidence type="ECO:0000259" key="1">
    <source>
        <dbReference type="Pfam" id="PF06985"/>
    </source>
</evidence>
<protein>
    <recommendedName>
        <fullName evidence="1">Heterokaryon incompatibility domain-containing protein</fullName>
    </recommendedName>
</protein>
<proteinExistence type="predicted"/>
<feature type="domain" description="Heterokaryon incompatibility" evidence="1">
    <location>
        <begin position="83"/>
        <end position="139"/>
    </location>
</feature>
<accession>A0A8E2F162</accession>
<name>A0A8E2F162_9PEZI</name>
<dbReference type="OrthoDB" id="5125733at2759"/>
<dbReference type="PANTHER" id="PTHR33112:SF16">
    <property type="entry name" value="HETEROKARYON INCOMPATIBILITY DOMAIN-CONTAINING PROTEIN"/>
    <property type="match status" value="1"/>
</dbReference>
<gene>
    <name evidence="2" type="ORF">AOQ84DRAFT_340495</name>
</gene>
<dbReference type="PANTHER" id="PTHR33112">
    <property type="entry name" value="DOMAIN PROTEIN, PUTATIVE-RELATED"/>
    <property type="match status" value="1"/>
</dbReference>
<evidence type="ECO:0000313" key="2">
    <source>
        <dbReference type="EMBL" id="OCL08363.1"/>
    </source>
</evidence>
<dbReference type="Pfam" id="PF06985">
    <property type="entry name" value="HET"/>
    <property type="match status" value="1"/>
</dbReference>
<dbReference type="InterPro" id="IPR010730">
    <property type="entry name" value="HET"/>
</dbReference>
<dbReference type="EMBL" id="KV749666">
    <property type="protein sequence ID" value="OCL08363.1"/>
    <property type="molecule type" value="Genomic_DNA"/>
</dbReference>
<reference evidence="2 3" key="1">
    <citation type="journal article" date="2016" name="Nat. Commun.">
        <title>Ectomycorrhizal ecology is imprinted in the genome of the dominant symbiotic fungus Cenococcum geophilum.</title>
        <authorList>
            <consortium name="DOE Joint Genome Institute"/>
            <person name="Peter M."/>
            <person name="Kohler A."/>
            <person name="Ohm R.A."/>
            <person name="Kuo A."/>
            <person name="Krutzmann J."/>
            <person name="Morin E."/>
            <person name="Arend M."/>
            <person name="Barry K.W."/>
            <person name="Binder M."/>
            <person name="Choi C."/>
            <person name="Clum A."/>
            <person name="Copeland A."/>
            <person name="Grisel N."/>
            <person name="Haridas S."/>
            <person name="Kipfer T."/>
            <person name="LaButti K."/>
            <person name="Lindquist E."/>
            <person name="Lipzen A."/>
            <person name="Maire R."/>
            <person name="Meier B."/>
            <person name="Mihaltcheva S."/>
            <person name="Molinier V."/>
            <person name="Murat C."/>
            <person name="Poggeler S."/>
            <person name="Quandt C.A."/>
            <person name="Sperisen C."/>
            <person name="Tritt A."/>
            <person name="Tisserant E."/>
            <person name="Crous P.W."/>
            <person name="Henrissat B."/>
            <person name="Nehls U."/>
            <person name="Egli S."/>
            <person name="Spatafora J.W."/>
            <person name="Grigoriev I.V."/>
            <person name="Martin F.M."/>
        </authorList>
    </citation>
    <scope>NUCLEOTIDE SEQUENCE [LARGE SCALE GENOMIC DNA]</scope>
    <source>
        <strain evidence="2 3">CBS 207.34</strain>
    </source>
</reference>
<sequence>MTVHDPQYRARPWIGGKARHVPLDPNSENCFNLINGWVKHYNESHPRCRATGGGELPKRVIFVGSDSDNSTIRLYEGSEKSSYVALSHCWVQSRHTITEKKSLDRWCTNIPWELLPKTFQDAIIITRRLGILWIWIDSLFPELPLFPPKQSPLLAVSSR</sequence>
<organism evidence="2 3">
    <name type="scientific">Glonium stellatum</name>
    <dbReference type="NCBI Taxonomy" id="574774"/>
    <lineage>
        <taxon>Eukaryota</taxon>
        <taxon>Fungi</taxon>
        <taxon>Dikarya</taxon>
        <taxon>Ascomycota</taxon>
        <taxon>Pezizomycotina</taxon>
        <taxon>Dothideomycetes</taxon>
        <taxon>Pleosporomycetidae</taxon>
        <taxon>Gloniales</taxon>
        <taxon>Gloniaceae</taxon>
        <taxon>Glonium</taxon>
    </lineage>
</organism>
<dbReference type="Proteomes" id="UP000250140">
    <property type="component" value="Unassembled WGS sequence"/>
</dbReference>
<dbReference type="AlphaFoldDB" id="A0A8E2F162"/>